<gene>
    <name evidence="1" type="ORF">MDG893_20439</name>
</gene>
<dbReference type="Proteomes" id="UP000005856">
    <property type="component" value="Unassembled WGS sequence"/>
</dbReference>
<organism evidence="1 2">
    <name type="scientific">Marinobacter algicola DG893</name>
    <dbReference type="NCBI Taxonomy" id="443152"/>
    <lineage>
        <taxon>Bacteria</taxon>
        <taxon>Pseudomonadati</taxon>
        <taxon>Pseudomonadota</taxon>
        <taxon>Gammaproteobacteria</taxon>
        <taxon>Pseudomonadales</taxon>
        <taxon>Marinobacteraceae</taxon>
        <taxon>Marinobacter</taxon>
    </lineage>
</organism>
<accession>A6F0G5</accession>
<dbReference type="OrthoDB" id="9810734at2"/>
<dbReference type="STRING" id="443152.MDG893_20439"/>
<protein>
    <recommendedName>
        <fullName evidence="3">Short-chain dehydrogenase/reductase SDR</fullName>
    </recommendedName>
</protein>
<evidence type="ECO:0000313" key="2">
    <source>
        <dbReference type="Proteomes" id="UP000005856"/>
    </source>
</evidence>
<keyword evidence="2" id="KW-1185">Reference proteome</keyword>
<proteinExistence type="predicted"/>
<sequence length="52" mass="5568">MFTNRVVWITGASSGMGDALAADRSAFGAGVAALWVKHVAPEMMFKLARKQN</sequence>
<evidence type="ECO:0000313" key="1">
    <source>
        <dbReference type="EMBL" id="EDM47726.1"/>
    </source>
</evidence>
<comment type="caution">
    <text evidence="1">The sequence shown here is derived from an EMBL/GenBank/DDBJ whole genome shotgun (WGS) entry which is preliminary data.</text>
</comment>
<reference evidence="1 2" key="1">
    <citation type="submission" date="2007-06" db="EMBL/GenBank/DDBJ databases">
        <authorList>
            <person name="Green D."/>
            <person name="Ferriera S."/>
            <person name="Johnson J."/>
            <person name="Kravitz S."/>
            <person name="Beeson K."/>
            <person name="Sutton G."/>
            <person name="Rogers Y.-H."/>
            <person name="Friedman R."/>
            <person name="Frazier M."/>
            <person name="Venter J.C."/>
        </authorList>
    </citation>
    <scope>NUCLEOTIDE SEQUENCE [LARGE SCALE GENOMIC DNA]</scope>
    <source>
        <strain evidence="1 2">DG893</strain>
    </source>
</reference>
<dbReference type="InterPro" id="IPR036291">
    <property type="entry name" value="NAD(P)-bd_dom_sf"/>
</dbReference>
<name>A6F0G5_9GAMM</name>
<dbReference type="AlphaFoldDB" id="A6F0G5"/>
<evidence type="ECO:0008006" key="3">
    <source>
        <dbReference type="Google" id="ProtNLM"/>
    </source>
</evidence>
<dbReference type="SUPFAM" id="SSF51735">
    <property type="entry name" value="NAD(P)-binding Rossmann-fold domains"/>
    <property type="match status" value="1"/>
</dbReference>
<dbReference type="RefSeq" id="WP_007153761.1">
    <property type="nucleotide sequence ID" value="NZ_ABCP01000013.1"/>
</dbReference>
<dbReference type="EMBL" id="ABCP01000013">
    <property type="protein sequence ID" value="EDM47726.1"/>
    <property type="molecule type" value="Genomic_DNA"/>
</dbReference>